<feature type="domain" description="Phospholipase A2-like central" evidence="12">
    <location>
        <begin position="120"/>
        <end position="255"/>
    </location>
</feature>
<evidence type="ECO:0000256" key="6">
    <source>
        <dbReference type="ARBA" id="ARBA00022801"/>
    </source>
</evidence>
<feature type="signal peptide" evidence="11">
    <location>
        <begin position="1"/>
        <end position="27"/>
    </location>
</feature>
<dbReference type="PROSITE" id="PS00118">
    <property type="entry name" value="PA2_HIS"/>
    <property type="match status" value="1"/>
</dbReference>
<keyword evidence="4" id="KW-0964">Secreted</keyword>
<evidence type="ECO:0000256" key="8">
    <source>
        <dbReference type="ARBA" id="ARBA00023098"/>
    </source>
</evidence>
<sequence>MRGSRCPQQLLLFFSSLIFSKVQDVMGSGLSCVRSSPAGDGRTRVSFLREDSAGARSLYLSLWSEDAQLLTCDVNQSPLVTGNYRSLCDRSGTREEELSRRFDISALLAPESPCARGSSSGAKFSKRARGDGTAVRSRKRRGMTFPGTLWCGTGSAAAGFDELGMFESADRCCREHDHCKHNIPAFTMNYGVFNSKFYTVSHCDCDQRFRQCLLKVNDTISSMVGYSFFNVIQVPCFELKPQKRCTKMYWWGLCKSANVAPYAVFKSPLPYNSSDPANKHADNTNREKVTRTEKNQATKSPKAISTKSPKSDQRCSDPPRGDTFQHKRKGKGCRGRQRGSTVAPVTTKVNTTSPERKTHPSKNSTAVSNQKRAGKKKSSRQRLSANTDRVTTNPFLQTTQRTPSSTQNPAFHTHAPTAATKTNTSRTKSQKPGLCCGLRTPLRGDAFQPRCKKCAKHQTASQTTTAAPSETTPRLPENQRLTKTTEGAKEDTSRRPLSRGPSSKTNESETLKMKTSHWIQKKTNQESMNQTTALNTPVMTNLTDPYLLCASLKHLDDCRYKIAPQENKFDLQNTETKTAYHCDCTSRLALHIQTFSQPGVLLSLLKDFVSPDCFRLPEKKKKEKCHNQKSCSGGFTKASDLLQALKKIEGRDTAGVRNSVSDRKRGIPVRLWKRCLRLQREADIMAQLTRL</sequence>
<evidence type="ECO:0000256" key="5">
    <source>
        <dbReference type="ARBA" id="ARBA00022723"/>
    </source>
</evidence>
<reference evidence="13" key="1">
    <citation type="submission" date="2023-08" db="EMBL/GenBank/DDBJ databases">
        <authorList>
            <person name="Alioto T."/>
            <person name="Alioto T."/>
            <person name="Gomez Garrido J."/>
        </authorList>
    </citation>
    <scope>NUCLEOTIDE SEQUENCE</scope>
</reference>
<dbReference type="Pfam" id="PF05826">
    <property type="entry name" value="Phospholip_A2_2"/>
    <property type="match status" value="1"/>
</dbReference>
<feature type="compositionally biased region" description="Polar residues" evidence="10">
    <location>
        <begin position="343"/>
        <end position="353"/>
    </location>
</feature>
<feature type="compositionally biased region" description="Basic residues" evidence="10">
    <location>
        <begin position="326"/>
        <end position="337"/>
    </location>
</feature>
<feature type="chain" id="PRO_5043606367" description="phospholipase A2" evidence="11">
    <location>
        <begin position="28"/>
        <end position="691"/>
    </location>
</feature>
<dbReference type="InterPro" id="IPR036444">
    <property type="entry name" value="PLipase_A2_dom_sf"/>
</dbReference>
<dbReference type="SUPFAM" id="SSF48619">
    <property type="entry name" value="Phospholipase A2, PLA2"/>
    <property type="match status" value="1"/>
</dbReference>
<dbReference type="CDD" id="cd04704">
    <property type="entry name" value="PLA2_bee_venom_like"/>
    <property type="match status" value="1"/>
</dbReference>
<feature type="compositionally biased region" description="Polar residues" evidence="10">
    <location>
        <begin position="361"/>
        <end position="371"/>
    </location>
</feature>
<dbReference type="PANTHER" id="PTHR12253">
    <property type="entry name" value="RH14732P"/>
    <property type="match status" value="1"/>
</dbReference>
<keyword evidence="5" id="KW-0479">Metal-binding</keyword>
<dbReference type="AlphaFoldDB" id="A0AAV1G366"/>
<keyword evidence="7" id="KW-0106">Calcium</keyword>
<keyword evidence="6" id="KW-0378">Hydrolase</keyword>
<keyword evidence="8" id="KW-0443">Lipid metabolism</keyword>
<dbReference type="SMART" id="SM00085">
    <property type="entry name" value="PA2c"/>
    <property type="match status" value="1"/>
</dbReference>
<gene>
    <name evidence="13" type="ORF">XNOV1_A033227</name>
</gene>
<evidence type="ECO:0000256" key="3">
    <source>
        <dbReference type="ARBA" id="ARBA00013278"/>
    </source>
</evidence>
<dbReference type="GO" id="GO:0050482">
    <property type="term" value="P:arachidonate secretion"/>
    <property type="evidence" value="ECO:0007669"/>
    <property type="project" value="InterPro"/>
</dbReference>
<feature type="compositionally biased region" description="Low complexity" evidence="10">
    <location>
        <begin position="408"/>
        <end position="424"/>
    </location>
</feature>
<dbReference type="EMBL" id="OY660875">
    <property type="protein sequence ID" value="CAJ1067932.1"/>
    <property type="molecule type" value="Genomic_DNA"/>
</dbReference>
<dbReference type="InterPro" id="IPR033113">
    <property type="entry name" value="PLA2_histidine"/>
</dbReference>
<dbReference type="GO" id="GO:0005576">
    <property type="term" value="C:extracellular region"/>
    <property type="evidence" value="ECO:0007669"/>
    <property type="project" value="UniProtKB-SubCell"/>
</dbReference>
<dbReference type="FunFam" id="1.20.90.10:FF:000002">
    <property type="entry name" value="Phospholipase A2 group III"/>
    <property type="match status" value="1"/>
</dbReference>
<keyword evidence="14" id="KW-1185">Reference proteome</keyword>
<evidence type="ECO:0000313" key="14">
    <source>
        <dbReference type="Proteomes" id="UP001178508"/>
    </source>
</evidence>
<evidence type="ECO:0000256" key="7">
    <source>
        <dbReference type="ARBA" id="ARBA00022837"/>
    </source>
</evidence>
<feature type="compositionally biased region" description="Low complexity" evidence="10">
    <location>
        <begin position="458"/>
        <end position="473"/>
    </location>
</feature>
<organism evidence="13 14">
    <name type="scientific">Xyrichtys novacula</name>
    <name type="common">Pearly razorfish</name>
    <name type="synonym">Hemipteronotus novacula</name>
    <dbReference type="NCBI Taxonomy" id="13765"/>
    <lineage>
        <taxon>Eukaryota</taxon>
        <taxon>Metazoa</taxon>
        <taxon>Chordata</taxon>
        <taxon>Craniata</taxon>
        <taxon>Vertebrata</taxon>
        <taxon>Euteleostomi</taxon>
        <taxon>Actinopterygii</taxon>
        <taxon>Neopterygii</taxon>
        <taxon>Teleostei</taxon>
        <taxon>Neoteleostei</taxon>
        <taxon>Acanthomorphata</taxon>
        <taxon>Eupercaria</taxon>
        <taxon>Labriformes</taxon>
        <taxon>Labridae</taxon>
        <taxon>Xyrichtys</taxon>
    </lineage>
</organism>
<feature type="region of interest" description="Disordered" evidence="10">
    <location>
        <begin position="457"/>
        <end position="529"/>
    </location>
</feature>
<evidence type="ECO:0000256" key="1">
    <source>
        <dbReference type="ARBA" id="ARBA00001913"/>
    </source>
</evidence>
<feature type="compositionally biased region" description="Polar residues" evidence="10">
    <location>
        <begin position="517"/>
        <end position="529"/>
    </location>
</feature>
<dbReference type="InterPro" id="IPR016090">
    <property type="entry name" value="PLA2-like_dom"/>
</dbReference>
<dbReference type="EC" id="3.1.1.4" evidence="3"/>
<dbReference type="Proteomes" id="UP001178508">
    <property type="component" value="Chromosome 12"/>
</dbReference>
<feature type="compositionally biased region" description="Polar residues" evidence="10">
    <location>
        <begin position="381"/>
        <end position="407"/>
    </location>
</feature>
<feature type="compositionally biased region" description="Basic and acidic residues" evidence="10">
    <location>
        <begin position="309"/>
        <end position="325"/>
    </location>
</feature>
<keyword evidence="11" id="KW-0732">Signal</keyword>
<proteinExistence type="predicted"/>
<keyword evidence="9" id="KW-1015">Disulfide bond</keyword>
<evidence type="ECO:0000256" key="2">
    <source>
        <dbReference type="ARBA" id="ARBA00004613"/>
    </source>
</evidence>
<evidence type="ECO:0000256" key="9">
    <source>
        <dbReference type="ARBA" id="ARBA00023157"/>
    </source>
</evidence>
<name>A0AAV1G366_XYRNO</name>
<evidence type="ECO:0000256" key="10">
    <source>
        <dbReference type="SAM" id="MobiDB-lite"/>
    </source>
</evidence>
<feature type="region of interest" description="Disordered" evidence="10">
    <location>
        <begin position="113"/>
        <end position="137"/>
    </location>
</feature>
<protein>
    <recommendedName>
        <fullName evidence="3">phospholipase A2</fullName>
        <ecNumber evidence="3">3.1.1.4</ecNumber>
    </recommendedName>
</protein>
<feature type="compositionally biased region" description="Polar residues" evidence="10">
    <location>
        <begin position="297"/>
        <end position="308"/>
    </location>
</feature>
<dbReference type="GO" id="GO:0046872">
    <property type="term" value="F:metal ion binding"/>
    <property type="evidence" value="ECO:0007669"/>
    <property type="project" value="UniProtKB-KW"/>
</dbReference>
<dbReference type="GO" id="GO:0006644">
    <property type="term" value="P:phospholipid metabolic process"/>
    <property type="evidence" value="ECO:0007669"/>
    <property type="project" value="InterPro"/>
</dbReference>
<evidence type="ECO:0000313" key="13">
    <source>
        <dbReference type="EMBL" id="CAJ1067932.1"/>
    </source>
</evidence>
<evidence type="ECO:0000256" key="11">
    <source>
        <dbReference type="SAM" id="SignalP"/>
    </source>
</evidence>
<comment type="cofactor">
    <cofactor evidence="1">
        <name>Ca(2+)</name>
        <dbReference type="ChEBI" id="CHEBI:29108"/>
    </cofactor>
</comment>
<comment type="subcellular location">
    <subcellularLocation>
        <location evidence="2">Secreted</location>
    </subcellularLocation>
</comment>
<dbReference type="Gene3D" id="1.20.90.10">
    <property type="entry name" value="Phospholipase A2 domain"/>
    <property type="match status" value="2"/>
</dbReference>
<feature type="compositionally biased region" description="Basic and acidic residues" evidence="10">
    <location>
        <begin position="277"/>
        <end position="296"/>
    </location>
</feature>
<dbReference type="GO" id="GO:0004623">
    <property type="term" value="F:phospholipase A2 activity"/>
    <property type="evidence" value="ECO:0007669"/>
    <property type="project" value="UniProtKB-EC"/>
</dbReference>
<evidence type="ECO:0000256" key="4">
    <source>
        <dbReference type="ARBA" id="ARBA00022525"/>
    </source>
</evidence>
<accession>A0AAV1G366</accession>
<feature type="region of interest" description="Disordered" evidence="10">
    <location>
        <begin position="273"/>
        <end position="442"/>
    </location>
</feature>
<evidence type="ECO:0000259" key="12">
    <source>
        <dbReference type="SMART" id="SM00085"/>
    </source>
</evidence>